<keyword evidence="1" id="KW-0732">Signal</keyword>
<keyword evidence="3" id="KW-1185">Reference proteome</keyword>
<dbReference type="OrthoDB" id="3025387at2759"/>
<evidence type="ECO:0000313" key="3">
    <source>
        <dbReference type="Proteomes" id="UP000807469"/>
    </source>
</evidence>
<accession>A0A9P6CYR5</accession>
<comment type="caution">
    <text evidence="2">The sequence shown here is derived from an EMBL/GenBank/DDBJ whole genome shotgun (WGS) entry which is preliminary data.</text>
</comment>
<reference evidence="2" key="1">
    <citation type="submission" date="2020-11" db="EMBL/GenBank/DDBJ databases">
        <authorList>
            <consortium name="DOE Joint Genome Institute"/>
            <person name="Ahrendt S."/>
            <person name="Riley R."/>
            <person name="Andreopoulos W."/>
            <person name="Labutti K."/>
            <person name="Pangilinan J."/>
            <person name="Ruiz-Duenas F.J."/>
            <person name="Barrasa J.M."/>
            <person name="Sanchez-Garcia M."/>
            <person name="Camarero S."/>
            <person name="Miyauchi S."/>
            <person name="Serrano A."/>
            <person name="Linde D."/>
            <person name="Babiker R."/>
            <person name="Drula E."/>
            <person name="Ayuso-Fernandez I."/>
            <person name="Pacheco R."/>
            <person name="Padilla G."/>
            <person name="Ferreira P."/>
            <person name="Barriuso J."/>
            <person name="Kellner H."/>
            <person name="Castanera R."/>
            <person name="Alfaro M."/>
            <person name="Ramirez L."/>
            <person name="Pisabarro A.G."/>
            <person name="Kuo A."/>
            <person name="Tritt A."/>
            <person name="Lipzen A."/>
            <person name="He G."/>
            <person name="Yan M."/>
            <person name="Ng V."/>
            <person name="Cullen D."/>
            <person name="Martin F."/>
            <person name="Rosso M.-N."/>
            <person name="Henrissat B."/>
            <person name="Hibbett D."/>
            <person name="Martinez A.T."/>
            <person name="Grigoriev I.V."/>
        </authorList>
    </citation>
    <scope>NUCLEOTIDE SEQUENCE</scope>
    <source>
        <strain evidence="2">CIRM-BRFM 674</strain>
    </source>
</reference>
<gene>
    <name evidence="2" type="ORF">BDN70DRAFT_988760</name>
</gene>
<dbReference type="Proteomes" id="UP000807469">
    <property type="component" value="Unassembled WGS sequence"/>
</dbReference>
<name>A0A9P6CYR5_9AGAR</name>
<dbReference type="AlphaFoldDB" id="A0A9P6CYR5"/>
<feature type="signal peptide" evidence="1">
    <location>
        <begin position="1"/>
        <end position="18"/>
    </location>
</feature>
<proteinExistence type="predicted"/>
<evidence type="ECO:0000313" key="2">
    <source>
        <dbReference type="EMBL" id="KAF9485556.1"/>
    </source>
</evidence>
<evidence type="ECO:0000256" key="1">
    <source>
        <dbReference type="SAM" id="SignalP"/>
    </source>
</evidence>
<dbReference type="EMBL" id="MU155135">
    <property type="protein sequence ID" value="KAF9485556.1"/>
    <property type="molecule type" value="Genomic_DNA"/>
</dbReference>
<feature type="chain" id="PRO_5040221258" evidence="1">
    <location>
        <begin position="19"/>
        <end position="77"/>
    </location>
</feature>
<sequence length="77" mass="8361">MQLKTIVFAAVQIAAVFAADPLERRDNTVHTALKVYHTIINESPFLVDRTSTVIWTEGASISDTSLPTSAPTPTIGY</sequence>
<protein>
    <submittedName>
        <fullName evidence="2">Uncharacterized protein</fullName>
    </submittedName>
</protein>
<organism evidence="2 3">
    <name type="scientific">Pholiota conissans</name>
    <dbReference type="NCBI Taxonomy" id="109636"/>
    <lineage>
        <taxon>Eukaryota</taxon>
        <taxon>Fungi</taxon>
        <taxon>Dikarya</taxon>
        <taxon>Basidiomycota</taxon>
        <taxon>Agaricomycotina</taxon>
        <taxon>Agaricomycetes</taxon>
        <taxon>Agaricomycetidae</taxon>
        <taxon>Agaricales</taxon>
        <taxon>Agaricineae</taxon>
        <taxon>Strophariaceae</taxon>
        <taxon>Pholiota</taxon>
    </lineage>
</organism>